<feature type="transmembrane region" description="Helical" evidence="1">
    <location>
        <begin position="154"/>
        <end position="175"/>
    </location>
</feature>
<feature type="transmembrane region" description="Helical" evidence="1">
    <location>
        <begin position="301"/>
        <end position="320"/>
    </location>
</feature>
<reference evidence="2 3" key="1">
    <citation type="submission" date="2021-04" db="EMBL/GenBank/DDBJ databases">
        <title>Paenibacillus sp. DLE-14 whole genome sequence.</title>
        <authorList>
            <person name="Ham Y.J."/>
        </authorList>
    </citation>
    <scope>NUCLEOTIDE SEQUENCE [LARGE SCALE GENOMIC DNA]</scope>
    <source>
        <strain evidence="2 3">DLE-14</strain>
    </source>
</reference>
<feature type="transmembrane region" description="Helical" evidence="1">
    <location>
        <begin position="254"/>
        <end position="274"/>
    </location>
</feature>
<evidence type="ECO:0000313" key="2">
    <source>
        <dbReference type="EMBL" id="MBP3965170.1"/>
    </source>
</evidence>
<accession>A0ABS5CH48</accession>
<protein>
    <submittedName>
        <fullName evidence="2">DUF4184 family protein</fullName>
    </submittedName>
</protein>
<dbReference type="RefSeq" id="WP_210661395.1">
    <property type="nucleotide sequence ID" value="NZ_JAGKSP010000009.1"/>
</dbReference>
<keyword evidence="1" id="KW-0812">Transmembrane</keyword>
<keyword evidence="3" id="KW-1185">Reference proteome</keyword>
<dbReference type="Pfam" id="PF13803">
    <property type="entry name" value="DUF4184"/>
    <property type="match status" value="1"/>
</dbReference>
<feature type="transmembrane region" description="Helical" evidence="1">
    <location>
        <begin position="196"/>
        <end position="217"/>
    </location>
</feature>
<name>A0ABS5CH48_9BACL</name>
<organism evidence="2 3">
    <name type="scientific">Paenibacillus lignilyticus</name>
    <dbReference type="NCBI Taxonomy" id="1172615"/>
    <lineage>
        <taxon>Bacteria</taxon>
        <taxon>Bacillati</taxon>
        <taxon>Bacillota</taxon>
        <taxon>Bacilli</taxon>
        <taxon>Bacillales</taxon>
        <taxon>Paenibacillaceae</taxon>
        <taxon>Paenibacillus</taxon>
    </lineage>
</organism>
<feature type="transmembrane region" description="Helical" evidence="1">
    <location>
        <begin position="107"/>
        <end position="134"/>
    </location>
</feature>
<proteinExistence type="predicted"/>
<dbReference type="Proteomes" id="UP000673394">
    <property type="component" value="Unassembled WGS sequence"/>
</dbReference>
<dbReference type="EMBL" id="JAGKSP010000009">
    <property type="protein sequence ID" value="MBP3965170.1"/>
    <property type="molecule type" value="Genomic_DNA"/>
</dbReference>
<evidence type="ECO:0000256" key="1">
    <source>
        <dbReference type="SAM" id="Phobius"/>
    </source>
</evidence>
<comment type="caution">
    <text evidence="2">The sequence shown here is derived from an EMBL/GenBank/DDBJ whole genome shotgun (WGS) entry which is preliminary data.</text>
</comment>
<gene>
    <name evidence="2" type="ORF">I8J30_20805</name>
</gene>
<feature type="transmembrane region" description="Helical" evidence="1">
    <location>
        <begin position="52"/>
        <end position="74"/>
    </location>
</feature>
<keyword evidence="1" id="KW-1133">Transmembrane helix</keyword>
<dbReference type="InterPro" id="IPR025238">
    <property type="entry name" value="DUF4184"/>
</dbReference>
<feature type="transmembrane region" description="Helical" evidence="1">
    <location>
        <begin position="223"/>
        <end position="247"/>
    </location>
</feature>
<keyword evidence="1" id="KW-0472">Membrane</keyword>
<sequence>MPFTFAHPFFAVPLRRIKPKWVSVTGLILGSMSPDMEYFVAMEPYQSIGHSLLGFLIQGLPLCIAFAFVFHYMIKPVLPKFLPSFGRMDQFVSSLCVDWKLDSLRAWIVFLGSLLIGYWTHMFVDAWTHVGGIFVEWFPFLREYHGDSPLYSKLQIDFSIVGLFIPGLLLLYRYVRFIGMTRNTVKEKLAAPSAKIALWFVLLVTTSIVYKIKMMVIHHRHDFVSIVVVAPLSSLLFGFYVASLLYWAVKKQRVWYALGSLALIVAVIIALRVGSNLRDDLLSNGIPYKYLHPPKGVFDPLWNGFLICWSAALLLSSRIVTRSQHVVKGLFQLKQ</sequence>
<evidence type="ECO:0000313" key="3">
    <source>
        <dbReference type="Proteomes" id="UP000673394"/>
    </source>
</evidence>